<dbReference type="InterPro" id="IPR050228">
    <property type="entry name" value="Carboxylesterase_BioH"/>
</dbReference>
<gene>
    <name evidence="2" type="ORF">SAMN05216272_10422</name>
</gene>
<dbReference type="PANTHER" id="PTHR43194:SF5">
    <property type="entry name" value="PIMELOYL-[ACYL-CARRIER PROTEIN] METHYL ESTER ESTERASE"/>
    <property type="match status" value="1"/>
</dbReference>
<keyword evidence="3" id="KW-1185">Reference proteome</keyword>
<dbReference type="RefSeq" id="WP_090262459.1">
    <property type="nucleotide sequence ID" value="NZ_FNDS01000004.1"/>
</dbReference>
<sequence>MVSRVVSYRVNGRDIACLSGGDGVPLVLVHGSLCDYRYWHWQMPGLARYFHLLAPSLRHYYPDAWDGLSGDFTTQQHVDDLLALLEQLGEPVHLLGHSRGGNLCLRVALAAPERLRSLSLADPGGDFAAEVFRAAGLEVPVAPVERNRFREQALQLIRQGETEAGLELFVDTVSGAGVWRRSSKHFREMASANAMTLVGQVADHPEPLSLSALRGLHLPVLLLSGELSPEPFPRIVSALSAVLPDVRVSIIKGASHGMNATRPAAFNRALLEFLDAV</sequence>
<dbReference type="SUPFAM" id="SSF53474">
    <property type="entry name" value="alpha/beta-Hydrolases"/>
    <property type="match status" value="1"/>
</dbReference>
<evidence type="ECO:0000313" key="3">
    <source>
        <dbReference type="Proteomes" id="UP000199636"/>
    </source>
</evidence>
<dbReference type="InterPro" id="IPR000073">
    <property type="entry name" value="AB_hydrolase_1"/>
</dbReference>
<dbReference type="Gene3D" id="3.40.50.1820">
    <property type="entry name" value="alpha/beta hydrolase"/>
    <property type="match status" value="1"/>
</dbReference>
<proteinExistence type="predicted"/>
<name>A0A1G8G5C5_9PSED</name>
<protein>
    <submittedName>
        <fullName evidence="2">Pimeloyl-ACP methyl ester carboxylesterase</fullName>
    </submittedName>
</protein>
<dbReference type="Pfam" id="PF12697">
    <property type="entry name" value="Abhydrolase_6"/>
    <property type="match status" value="1"/>
</dbReference>
<accession>A0A1G8G5C5</accession>
<dbReference type="InterPro" id="IPR029058">
    <property type="entry name" value="AB_hydrolase_fold"/>
</dbReference>
<evidence type="ECO:0000259" key="1">
    <source>
        <dbReference type="Pfam" id="PF12697"/>
    </source>
</evidence>
<dbReference type="PANTHER" id="PTHR43194">
    <property type="entry name" value="HYDROLASE ALPHA/BETA FOLD FAMILY"/>
    <property type="match status" value="1"/>
</dbReference>
<dbReference type="AlphaFoldDB" id="A0A1G8G5C5"/>
<organism evidence="2 3">
    <name type="scientific">Pseudomonas panipatensis</name>
    <dbReference type="NCBI Taxonomy" id="428992"/>
    <lineage>
        <taxon>Bacteria</taxon>
        <taxon>Pseudomonadati</taxon>
        <taxon>Pseudomonadota</taxon>
        <taxon>Gammaproteobacteria</taxon>
        <taxon>Pseudomonadales</taxon>
        <taxon>Pseudomonadaceae</taxon>
        <taxon>Pseudomonas</taxon>
    </lineage>
</organism>
<dbReference type="EMBL" id="FNDS01000004">
    <property type="protein sequence ID" value="SDH89623.1"/>
    <property type="molecule type" value="Genomic_DNA"/>
</dbReference>
<dbReference type="Proteomes" id="UP000199636">
    <property type="component" value="Unassembled WGS sequence"/>
</dbReference>
<feature type="domain" description="AB hydrolase-1" evidence="1">
    <location>
        <begin position="26"/>
        <end position="269"/>
    </location>
</feature>
<dbReference type="STRING" id="428992.SAMN05216272_10422"/>
<evidence type="ECO:0000313" key="2">
    <source>
        <dbReference type="EMBL" id="SDH89623.1"/>
    </source>
</evidence>
<dbReference type="OrthoDB" id="7055710at2"/>
<reference evidence="3" key="1">
    <citation type="submission" date="2016-10" db="EMBL/GenBank/DDBJ databases">
        <authorList>
            <person name="Varghese N."/>
            <person name="Submissions S."/>
        </authorList>
    </citation>
    <scope>NUCLEOTIDE SEQUENCE [LARGE SCALE GENOMIC DNA]</scope>
    <source>
        <strain evidence="3">CCM 7469</strain>
    </source>
</reference>